<feature type="compositionally biased region" description="Polar residues" evidence="1">
    <location>
        <begin position="601"/>
        <end position="623"/>
    </location>
</feature>
<dbReference type="RefSeq" id="XP_048138044.1">
    <property type="nucleotide sequence ID" value="XM_048282087.1"/>
</dbReference>
<name>A0ABM3HN63_9MYRT</name>
<sequence>METKKRSRRKKLEVPMEAKEKVERMMSMRMFSHLPGQEIYRALEACDMDFIDAMLRLSNLERKENGDAEGGGGGDGEGRRVNAAEGSSRACADCQSKKQSTNVEWTPSPSFINLLEKEKRKNRAGPPAEWEEQIQRVNEILKQCRRDPKLAAKRLFANWLEFEAVKTKREKEKATIDAQQSKSQHEVSSSVLKQGGSRDDDVGRTDTTRDDTVRGAQEADTNARSQFDNVSSPLSAAVSSVASQPHHLKIGKGKMKKVAGSTNGNAAVVSRSHVPPLRAVGPLGIYASGYSPIQPPERMLENAPPYTPSASIHQSSQTLLRGNNLSTGHGFTHPYVESSYYQPQLPLQHGYMNSDEYMHQNFGYDMTSPQQEVYRGGSSSWANANPSGWGSFPSRGSTPQSHQFLPNSPAPSDSSRTQLDSALHVEAQRQHRNDYFLIGMYYNFATQNNQLDPGAVSALPEQQQGGFPGWVPLPSNGNNQHIDMPSAQQELNQGGGSSRANASTSGWGSIQGTGSTCSQSPPMPSHSPAPFNNLWTSHDPTLEAQDQYRNDHPFSIFPGPASTPHGHFPRWVPLPANGRNQHAGEGSAPQYVYHGWHHPGTHQQQSPYNTSTGNLQDLSTVQPPQDPGPQR</sequence>
<evidence type="ECO:0000313" key="2">
    <source>
        <dbReference type="Proteomes" id="UP000827889"/>
    </source>
</evidence>
<feature type="region of interest" description="Disordered" evidence="1">
    <location>
        <begin position="575"/>
        <end position="631"/>
    </location>
</feature>
<feature type="region of interest" description="Disordered" evidence="1">
    <location>
        <begin position="63"/>
        <end position="105"/>
    </location>
</feature>
<feature type="region of interest" description="Disordered" evidence="1">
    <location>
        <begin position="456"/>
        <end position="538"/>
    </location>
</feature>
<protein>
    <submittedName>
        <fullName evidence="3">Uncharacterized protein LOC115746807 isoform X1</fullName>
    </submittedName>
</protein>
<evidence type="ECO:0000313" key="3">
    <source>
        <dbReference type="RefSeq" id="XP_048138044.1"/>
    </source>
</evidence>
<reference evidence="3" key="1">
    <citation type="submission" date="2025-08" db="UniProtKB">
        <authorList>
            <consortium name="RefSeq"/>
        </authorList>
    </citation>
    <scope>IDENTIFICATION</scope>
    <source>
        <tissue evidence="3">Leaf</tissue>
    </source>
</reference>
<feature type="compositionally biased region" description="Basic residues" evidence="1">
    <location>
        <begin position="246"/>
        <end position="257"/>
    </location>
</feature>
<accession>A0ABM3HN63</accession>
<feature type="region of interest" description="Disordered" evidence="1">
    <location>
        <begin position="168"/>
        <end position="264"/>
    </location>
</feature>
<evidence type="ECO:0000256" key="1">
    <source>
        <dbReference type="SAM" id="MobiDB-lite"/>
    </source>
</evidence>
<dbReference type="GeneID" id="115746807"/>
<feature type="compositionally biased region" description="Polar residues" evidence="1">
    <location>
        <begin position="177"/>
        <end position="192"/>
    </location>
</feature>
<gene>
    <name evidence="3" type="primary">LOC115746807</name>
</gene>
<feature type="compositionally biased region" description="Basic and acidic residues" evidence="1">
    <location>
        <begin position="196"/>
        <end position="213"/>
    </location>
</feature>
<feature type="region of interest" description="Disordered" evidence="1">
    <location>
        <begin position="385"/>
        <end position="418"/>
    </location>
</feature>
<keyword evidence="2" id="KW-1185">Reference proteome</keyword>
<feature type="compositionally biased region" description="Polar residues" evidence="1">
    <location>
        <begin position="219"/>
        <end position="229"/>
    </location>
</feature>
<dbReference type="Proteomes" id="UP000827889">
    <property type="component" value="Chromosome 7"/>
</dbReference>
<feature type="compositionally biased region" description="Polar residues" evidence="1">
    <location>
        <begin position="475"/>
        <end position="520"/>
    </location>
</feature>
<proteinExistence type="predicted"/>
<organism evidence="2 3">
    <name type="scientific">Rhodamnia argentea</name>
    <dbReference type="NCBI Taxonomy" id="178133"/>
    <lineage>
        <taxon>Eukaryota</taxon>
        <taxon>Viridiplantae</taxon>
        <taxon>Streptophyta</taxon>
        <taxon>Embryophyta</taxon>
        <taxon>Tracheophyta</taxon>
        <taxon>Spermatophyta</taxon>
        <taxon>Magnoliopsida</taxon>
        <taxon>eudicotyledons</taxon>
        <taxon>Gunneridae</taxon>
        <taxon>Pentapetalae</taxon>
        <taxon>rosids</taxon>
        <taxon>malvids</taxon>
        <taxon>Myrtales</taxon>
        <taxon>Myrtaceae</taxon>
        <taxon>Myrtoideae</taxon>
        <taxon>Myrteae</taxon>
        <taxon>Australasian group</taxon>
        <taxon>Rhodamnia</taxon>
    </lineage>
</organism>
<dbReference type="CDD" id="cd14279">
    <property type="entry name" value="CUE"/>
    <property type="match status" value="1"/>
</dbReference>
<feature type="compositionally biased region" description="Low complexity" evidence="1">
    <location>
        <begin position="230"/>
        <end position="243"/>
    </location>
</feature>